<proteinExistence type="predicted"/>
<accession>A0A2Y9IEF3</accession>
<dbReference type="Pfam" id="PF15836">
    <property type="entry name" value="SSTK-IP"/>
    <property type="match status" value="1"/>
</dbReference>
<feature type="compositionally biased region" description="Basic and acidic residues" evidence="1">
    <location>
        <begin position="1"/>
        <end position="16"/>
    </location>
</feature>
<dbReference type="Proteomes" id="UP000248482">
    <property type="component" value="Unplaced"/>
</dbReference>
<name>A0A2Y9IEF3_ENHLU</name>
<gene>
    <name evidence="3" type="primary">LOC111138986</name>
</gene>
<reference evidence="3" key="1">
    <citation type="submission" date="2025-08" db="UniProtKB">
        <authorList>
            <consortium name="RefSeq"/>
        </authorList>
    </citation>
    <scope>IDENTIFICATION</scope>
    <source>
        <tissue evidence="3">Blood</tissue>
    </source>
</reference>
<dbReference type="GO" id="GO:0005737">
    <property type="term" value="C:cytoplasm"/>
    <property type="evidence" value="ECO:0007669"/>
    <property type="project" value="TreeGrafter"/>
</dbReference>
<keyword evidence="2" id="KW-1185">Reference proteome</keyword>
<organism evidence="2 3">
    <name type="scientific">Enhydra lutris kenyoni</name>
    <name type="common">northern sea otter</name>
    <dbReference type="NCBI Taxonomy" id="391180"/>
    <lineage>
        <taxon>Eukaryota</taxon>
        <taxon>Metazoa</taxon>
        <taxon>Chordata</taxon>
        <taxon>Craniata</taxon>
        <taxon>Vertebrata</taxon>
        <taxon>Euteleostomi</taxon>
        <taxon>Mammalia</taxon>
        <taxon>Eutheria</taxon>
        <taxon>Laurasiatheria</taxon>
        <taxon>Carnivora</taxon>
        <taxon>Caniformia</taxon>
        <taxon>Musteloidea</taxon>
        <taxon>Mustelidae</taxon>
        <taxon>Lutrinae</taxon>
        <taxon>Enhydra</taxon>
    </lineage>
</organism>
<dbReference type="RefSeq" id="XP_022346751.1">
    <property type="nucleotide sequence ID" value="XM_022491043.1"/>
</dbReference>
<feature type="region of interest" description="Disordered" evidence="1">
    <location>
        <begin position="1"/>
        <end position="55"/>
    </location>
</feature>
<dbReference type="GeneID" id="111138986"/>
<dbReference type="GO" id="GO:0051087">
    <property type="term" value="F:protein-folding chaperone binding"/>
    <property type="evidence" value="ECO:0007669"/>
    <property type="project" value="InterPro"/>
</dbReference>
<evidence type="ECO:0000256" key="1">
    <source>
        <dbReference type="SAM" id="MobiDB-lite"/>
    </source>
</evidence>
<dbReference type="PANTHER" id="PTHR37368:SF1">
    <property type="entry name" value="TSSK6-ACTIVATING CO-CHAPERONE PROTEIN"/>
    <property type="match status" value="1"/>
</dbReference>
<dbReference type="PANTHER" id="PTHR37368">
    <property type="entry name" value="TSSK6-ACTIVATING CO-CHAPERONE PROTEIN"/>
    <property type="match status" value="1"/>
</dbReference>
<evidence type="ECO:0000313" key="3">
    <source>
        <dbReference type="RefSeq" id="XP_022346751.1"/>
    </source>
</evidence>
<dbReference type="AlphaFoldDB" id="A0A2Y9IEF3"/>
<evidence type="ECO:0000313" key="2">
    <source>
        <dbReference type="Proteomes" id="UP000248482"/>
    </source>
</evidence>
<feature type="region of interest" description="Disordered" evidence="1">
    <location>
        <begin position="97"/>
        <end position="128"/>
    </location>
</feature>
<sequence>MEQRAGHPSGEAKEESNAVPLCPAKPSPSFINLPASSPPAASLSIQKTKPPSGVDHKPTECLGLLECMYANLQLQTQLAQQQMAILENLQASMTQLAPERGSKNSTLPALSRSLLLNHRPSPLNESPN</sequence>
<protein>
    <submittedName>
        <fullName evidence="3">TSSK6-activating co-chaperone protein isoform X2</fullName>
    </submittedName>
</protein>
<dbReference type="InterPro" id="IPR031679">
    <property type="entry name" value="SSTK-IP"/>
</dbReference>